<proteinExistence type="predicted"/>
<sequence>MCWNCVGHSDKCIDPASSLDYIKSVGGCPFASDTCEPCQALPDLEKEIKQTTDYLKNLLSRHRALRTQVNHRHSAIIRKFPVEILCRIFQECQPVLDDLFDLKAEIQYRYRGFISKIDFPLKLGAVCRTWRQIAWSTQNLWTRICVKLSGINIDEPYLLNQCSVLEGYIHRSGRLPLEVYIWGKPLPILEKVRGYGMVCLQVVARCADRWRDLDLDLEREWLRYLFSQATQVTRSFELRKFVCTRASDGIGVPDTGALLETWPHFTIKPQQFILAAHWPGREDHLDWSGLTHLQVTNWSWNAWLDVFRKAPYLIFCKLDAYAEPFSGNTVTPSSENHMQLKHLQQLSVSAFDGRPSRILDLLTAPRLQGFHYESSEDACTLLTSFMGRSQCSLTRLDLRTKSFATTESLISFLDLTPSLEDLTLNLPLYDYADTIKSLFQRCSKSNTFLPNLESLTCNGGHYFPWDVVPHVFGPPSDFKNPGKRPMKSLTVTERERKDLGPIRIAQDVVARLIELRNAGAAITYNSRAENFEITTMRWEDYL</sequence>
<accession>A0A8H4QXI0</accession>
<evidence type="ECO:0000313" key="2">
    <source>
        <dbReference type="Proteomes" id="UP000521872"/>
    </source>
</evidence>
<name>A0A8H4QXI0_9AGAR</name>
<dbReference type="Proteomes" id="UP000521872">
    <property type="component" value="Unassembled WGS sequence"/>
</dbReference>
<evidence type="ECO:0000313" key="1">
    <source>
        <dbReference type="EMBL" id="KAF4618505.1"/>
    </source>
</evidence>
<comment type="caution">
    <text evidence="1">The sequence shown here is derived from an EMBL/GenBank/DDBJ whole genome shotgun (WGS) entry which is preliminary data.</text>
</comment>
<gene>
    <name evidence="1" type="ORF">D9613_009762</name>
</gene>
<reference evidence="1 2" key="1">
    <citation type="submission" date="2019-12" db="EMBL/GenBank/DDBJ databases">
        <authorList>
            <person name="Floudas D."/>
            <person name="Bentzer J."/>
            <person name="Ahren D."/>
            <person name="Johansson T."/>
            <person name="Persson P."/>
            <person name="Tunlid A."/>
        </authorList>
    </citation>
    <scope>NUCLEOTIDE SEQUENCE [LARGE SCALE GENOMIC DNA]</scope>
    <source>
        <strain evidence="1 2">CBS 102.39</strain>
    </source>
</reference>
<dbReference type="EMBL" id="JAACJL010000017">
    <property type="protein sequence ID" value="KAF4618505.1"/>
    <property type="molecule type" value="Genomic_DNA"/>
</dbReference>
<organism evidence="1 2">
    <name type="scientific">Agrocybe pediades</name>
    <dbReference type="NCBI Taxonomy" id="84607"/>
    <lineage>
        <taxon>Eukaryota</taxon>
        <taxon>Fungi</taxon>
        <taxon>Dikarya</taxon>
        <taxon>Basidiomycota</taxon>
        <taxon>Agaricomycotina</taxon>
        <taxon>Agaricomycetes</taxon>
        <taxon>Agaricomycetidae</taxon>
        <taxon>Agaricales</taxon>
        <taxon>Agaricineae</taxon>
        <taxon>Strophariaceae</taxon>
        <taxon>Agrocybe</taxon>
    </lineage>
</organism>
<protein>
    <recommendedName>
        <fullName evidence="3">F-box domain-containing protein</fullName>
    </recommendedName>
</protein>
<dbReference type="AlphaFoldDB" id="A0A8H4QXI0"/>
<evidence type="ECO:0008006" key="3">
    <source>
        <dbReference type="Google" id="ProtNLM"/>
    </source>
</evidence>
<keyword evidence="2" id="KW-1185">Reference proteome</keyword>
<dbReference type="InterPro" id="IPR032675">
    <property type="entry name" value="LRR_dom_sf"/>
</dbReference>
<dbReference type="Gene3D" id="1.20.1280.50">
    <property type="match status" value="1"/>
</dbReference>
<dbReference type="Gene3D" id="3.80.10.10">
    <property type="entry name" value="Ribonuclease Inhibitor"/>
    <property type="match status" value="1"/>
</dbReference>